<dbReference type="AlphaFoldDB" id="A0A2Z4GD37"/>
<keyword evidence="1" id="KW-1133">Transmembrane helix</keyword>
<dbReference type="EMBL" id="CP029480">
    <property type="protein sequence ID" value="AWV99027.1"/>
    <property type="molecule type" value="Genomic_DNA"/>
</dbReference>
<dbReference type="KEGG" id="als:DJ013_12970"/>
<sequence>MNPEILYTYKLREAVHLKIRNDWNKEKQVTFAEKYEGLDSISNKDGFYKEIKDEVDEALSKKFGLAIASRRSVSKDSIRRFLDLSYNKSFSDKNKDAFSVYLGYEHFKDFCLKNANAKEPATQLGDRKSKWYLPLAALVVFGLAFIYWTYGGQSEISKPGFVINNGSDLFFDEEIDIDYDLKNLDYNRALFDINGQIEIIQKREGKQKFKFRTPGRRSVRLMVDSKPIKTQILVVKTRDWWGSVNLDKPIYNIPFIDEGVMRLPEELAPVNFKEIYGNFQMFRDFNVKGDALIFETRVKNSAEMGSAWAFDVSVNLFGVDGKQLAFNLLSPDATIYANMLIADTHFKSIEERNELGKLGIDLSYWRDVKVIMKDQVAKMFVDEELIFESPYEGQIGDLCGIQYFIKGRGAVDNVKISNLNGHVVFEDDFEREN</sequence>
<dbReference type="RefSeq" id="WP_111372220.1">
    <property type="nucleotide sequence ID" value="NZ_CP029480.1"/>
</dbReference>
<proteinExistence type="predicted"/>
<reference evidence="2 3" key="1">
    <citation type="submission" date="2018-05" db="EMBL/GenBank/DDBJ databases">
        <title>Complete genome sequence of Arcticibacterium luteifluviistationis SM1504T, a cytophagaceae bacterium isolated from Arctic surface seawater.</title>
        <authorList>
            <person name="Li Y."/>
            <person name="Qin Q.-L."/>
        </authorList>
    </citation>
    <scope>NUCLEOTIDE SEQUENCE [LARGE SCALE GENOMIC DNA]</scope>
    <source>
        <strain evidence="2 3">SM1504</strain>
    </source>
</reference>
<evidence type="ECO:0000256" key="1">
    <source>
        <dbReference type="SAM" id="Phobius"/>
    </source>
</evidence>
<accession>A0A2Z4GD37</accession>
<feature type="transmembrane region" description="Helical" evidence="1">
    <location>
        <begin position="131"/>
        <end position="150"/>
    </location>
</feature>
<name>A0A2Z4GD37_9BACT</name>
<dbReference type="OrthoDB" id="910866at2"/>
<keyword evidence="1" id="KW-0812">Transmembrane</keyword>
<protein>
    <submittedName>
        <fullName evidence="2">Uncharacterized protein</fullName>
    </submittedName>
</protein>
<keyword evidence="1" id="KW-0472">Membrane</keyword>
<organism evidence="2 3">
    <name type="scientific">Arcticibacterium luteifluviistationis</name>
    <dbReference type="NCBI Taxonomy" id="1784714"/>
    <lineage>
        <taxon>Bacteria</taxon>
        <taxon>Pseudomonadati</taxon>
        <taxon>Bacteroidota</taxon>
        <taxon>Cytophagia</taxon>
        <taxon>Cytophagales</taxon>
        <taxon>Leadbetterellaceae</taxon>
        <taxon>Arcticibacterium</taxon>
    </lineage>
</organism>
<keyword evidence="3" id="KW-1185">Reference proteome</keyword>
<gene>
    <name evidence="2" type="ORF">DJ013_12970</name>
</gene>
<dbReference type="Proteomes" id="UP000249873">
    <property type="component" value="Chromosome"/>
</dbReference>
<evidence type="ECO:0000313" key="2">
    <source>
        <dbReference type="EMBL" id="AWV99027.1"/>
    </source>
</evidence>
<evidence type="ECO:0000313" key="3">
    <source>
        <dbReference type="Proteomes" id="UP000249873"/>
    </source>
</evidence>